<dbReference type="Pfam" id="PF05227">
    <property type="entry name" value="CHASE3"/>
    <property type="match status" value="1"/>
</dbReference>
<proteinExistence type="predicted"/>
<dbReference type="InterPro" id="IPR007891">
    <property type="entry name" value="CHASE3"/>
</dbReference>
<evidence type="ECO:0000256" key="4">
    <source>
        <dbReference type="SAM" id="Coils"/>
    </source>
</evidence>
<evidence type="ECO:0000256" key="2">
    <source>
        <dbReference type="ARBA" id="ARBA00022777"/>
    </source>
</evidence>
<organism evidence="8 9">
    <name type="scientific">Ottowia flava</name>
    <dbReference type="NCBI Taxonomy" id="2675430"/>
    <lineage>
        <taxon>Bacteria</taxon>
        <taxon>Pseudomonadati</taxon>
        <taxon>Pseudomonadota</taxon>
        <taxon>Betaproteobacteria</taxon>
        <taxon>Burkholderiales</taxon>
        <taxon>Comamonadaceae</taxon>
        <taxon>Ottowia</taxon>
    </lineage>
</organism>
<dbReference type="InterPro" id="IPR050482">
    <property type="entry name" value="Sensor_HK_TwoCompSys"/>
</dbReference>
<dbReference type="SMART" id="SM00387">
    <property type="entry name" value="HATPase_c"/>
    <property type="match status" value="1"/>
</dbReference>
<evidence type="ECO:0000256" key="1">
    <source>
        <dbReference type="ARBA" id="ARBA00022679"/>
    </source>
</evidence>
<feature type="compositionally biased region" description="Polar residues" evidence="5">
    <location>
        <begin position="511"/>
        <end position="527"/>
    </location>
</feature>
<dbReference type="InterPro" id="IPR005467">
    <property type="entry name" value="His_kinase_dom"/>
</dbReference>
<evidence type="ECO:0000259" key="7">
    <source>
        <dbReference type="PROSITE" id="PS50109"/>
    </source>
</evidence>
<dbReference type="PROSITE" id="PS50109">
    <property type="entry name" value="HIS_KIN"/>
    <property type="match status" value="1"/>
</dbReference>
<feature type="transmembrane region" description="Helical" evidence="6">
    <location>
        <begin position="229"/>
        <end position="248"/>
    </location>
</feature>
<keyword evidence="6" id="KW-1133">Transmembrane helix</keyword>
<keyword evidence="2" id="KW-0418">Kinase</keyword>
<dbReference type="Gene3D" id="1.20.5.1930">
    <property type="match status" value="1"/>
</dbReference>
<dbReference type="RefSeq" id="WP_255507637.1">
    <property type="nucleotide sequence ID" value="NZ_JBHUEJ010000036.1"/>
</dbReference>
<evidence type="ECO:0000256" key="3">
    <source>
        <dbReference type="ARBA" id="ARBA00023012"/>
    </source>
</evidence>
<dbReference type="InterPro" id="IPR003594">
    <property type="entry name" value="HATPase_dom"/>
</dbReference>
<keyword evidence="6" id="KW-0472">Membrane</keyword>
<dbReference type="Pfam" id="PF07730">
    <property type="entry name" value="HisKA_3"/>
    <property type="match status" value="1"/>
</dbReference>
<keyword evidence="1" id="KW-0808">Transferase</keyword>
<dbReference type="PANTHER" id="PTHR24421">
    <property type="entry name" value="NITRATE/NITRITE SENSOR PROTEIN NARX-RELATED"/>
    <property type="match status" value="1"/>
</dbReference>
<gene>
    <name evidence="8" type="ORF">ACFSF0_15280</name>
</gene>
<dbReference type="Gene3D" id="3.30.565.10">
    <property type="entry name" value="Histidine kinase-like ATPase, C-terminal domain"/>
    <property type="match status" value="1"/>
</dbReference>
<dbReference type="CDD" id="cd16917">
    <property type="entry name" value="HATPase_UhpB-NarQ-NarX-like"/>
    <property type="match status" value="1"/>
</dbReference>
<keyword evidence="9" id="KW-1185">Reference proteome</keyword>
<feature type="domain" description="Histidine kinase" evidence="7">
    <location>
        <begin position="301"/>
        <end position="494"/>
    </location>
</feature>
<name>A0ABW4KXV1_9BURK</name>
<dbReference type="Proteomes" id="UP001597304">
    <property type="component" value="Unassembled WGS sequence"/>
</dbReference>
<dbReference type="Pfam" id="PF02518">
    <property type="entry name" value="HATPase_c"/>
    <property type="match status" value="1"/>
</dbReference>
<keyword evidence="6" id="KW-0812">Transmembrane</keyword>
<evidence type="ECO:0000313" key="8">
    <source>
        <dbReference type="EMBL" id="MFD1711972.1"/>
    </source>
</evidence>
<comment type="caution">
    <text evidence="8">The sequence shown here is derived from an EMBL/GenBank/DDBJ whole genome shotgun (WGS) entry which is preliminary data.</text>
</comment>
<dbReference type="EMBL" id="JBHUEJ010000036">
    <property type="protein sequence ID" value="MFD1711972.1"/>
    <property type="molecule type" value="Genomic_DNA"/>
</dbReference>
<evidence type="ECO:0000256" key="5">
    <source>
        <dbReference type="SAM" id="MobiDB-lite"/>
    </source>
</evidence>
<dbReference type="SUPFAM" id="SSF55874">
    <property type="entry name" value="ATPase domain of HSP90 chaperone/DNA topoisomerase II/histidine kinase"/>
    <property type="match status" value="1"/>
</dbReference>
<sequence>MVIHNADSDHHASGNGLCRERCDGIRCSGILVAPVMSLKTLFKRPTGSPFAQLSRRMRVALVVGFSCAGAMLLVNESAHVQTASALQSVRLANETLTTVNTLLRELALAESAQRGYVLTSDKAYLGPYRRSKQEVESLVRRLDAAVALDKGVRQQAAELTKTVSQKFGEMELTIRLHEQNKLDAVNFVISTNVGLEEMERTRALGTSLVASATSQVERSRQEVFRLLNVTRFGLAAGILAALFAFVLYTQQTRQMQRNDEEYNRSLEAERDALESQVQERTARLTELATHLQQAVEDERAHLARELHDELGALLTAAKLDVARLKSRLPPDAPELINRLKHLTETLNQGIALKRRIIEDLRPSSLSNLGLVASLDILLREFGERSRLEVDSALEPVDLNEASDLTIYRMVQESLTNIGKYAQASRVSVTLKNYVYHVEVSVSDDGTGFDPAIVPQASHGLVGMRHRIEACGGRLDVSSAPGRGTRITATIPRQQRKPQEELASAMDEMHLSSDSYTDDNQTRTSTPA</sequence>
<protein>
    <submittedName>
        <fullName evidence="8">CHASE3 domain-containing protein</fullName>
    </submittedName>
</protein>
<dbReference type="InterPro" id="IPR036890">
    <property type="entry name" value="HATPase_C_sf"/>
</dbReference>
<feature type="coiled-coil region" evidence="4">
    <location>
        <begin position="256"/>
        <end position="283"/>
    </location>
</feature>
<dbReference type="InterPro" id="IPR011712">
    <property type="entry name" value="Sig_transdc_His_kin_sub3_dim/P"/>
</dbReference>
<evidence type="ECO:0000256" key="6">
    <source>
        <dbReference type="SAM" id="Phobius"/>
    </source>
</evidence>
<accession>A0ABW4KXV1</accession>
<keyword evidence="3" id="KW-0902">Two-component regulatory system</keyword>
<evidence type="ECO:0000313" key="9">
    <source>
        <dbReference type="Proteomes" id="UP001597304"/>
    </source>
</evidence>
<reference evidence="9" key="1">
    <citation type="journal article" date="2019" name="Int. J. Syst. Evol. Microbiol.">
        <title>The Global Catalogue of Microorganisms (GCM) 10K type strain sequencing project: providing services to taxonomists for standard genome sequencing and annotation.</title>
        <authorList>
            <consortium name="The Broad Institute Genomics Platform"/>
            <consortium name="The Broad Institute Genome Sequencing Center for Infectious Disease"/>
            <person name="Wu L."/>
            <person name="Ma J."/>
        </authorList>
    </citation>
    <scope>NUCLEOTIDE SEQUENCE [LARGE SCALE GENOMIC DNA]</scope>
    <source>
        <strain evidence="9">LMG 29247</strain>
    </source>
</reference>
<keyword evidence="4" id="KW-0175">Coiled coil</keyword>
<dbReference type="CDD" id="cd19410">
    <property type="entry name" value="HK9-like_sensor"/>
    <property type="match status" value="1"/>
</dbReference>
<feature type="region of interest" description="Disordered" evidence="5">
    <location>
        <begin position="490"/>
        <end position="527"/>
    </location>
</feature>